<dbReference type="Gene3D" id="3.40.50.1010">
    <property type="entry name" value="5'-nuclease"/>
    <property type="match status" value="1"/>
</dbReference>
<dbReference type="Pfam" id="PF13470">
    <property type="entry name" value="PIN_3"/>
    <property type="match status" value="1"/>
</dbReference>
<sequence>MKTDRIVFDTNVIVSALMFPRSAPRQAFNIAYSTGKILVSTVTILELEEVLSRKKFEKYFSIEERIQFVARFFADAEIIEINEKIIACRDRKDDKFLELAVNGKANYIITGDQDLLVLNPFQDIAIISVSDYLSL</sequence>
<dbReference type="EMBL" id="JACJQB010000040">
    <property type="protein sequence ID" value="MBD2189495.1"/>
    <property type="molecule type" value="Genomic_DNA"/>
</dbReference>
<evidence type="ECO:0000313" key="2">
    <source>
        <dbReference type="EMBL" id="MBD2189495.1"/>
    </source>
</evidence>
<organism evidence="2 3">
    <name type="scientific">Pseudanabaena mucicola FACHB-723</name>
    <dbReference type="NCBI Taxonomy" id="2692860"/>
    <lineage>
        <taxon>Bacteria</taxon>
        <taxon>Bacillati</taxon>
        <taxon>Cyanobacteriota</taxon>
        <taxon>Cyanophyceae</taxon>
        <taxon>Pseudanabaenales</taxon>
        <taxon>Pseudanabaenaceae</taxon>
        <taxon>Pseudanabaena</taxon>
    </lineage>
</organism>
<dbReference type="NCBIfam" id="TIGR00305">
    <property type="entry name" value="putative toxin-antitoxin system toxin component, PIN family"/>
    <property type="match status" value="1"/>
</dbReference>
<dbReference type="SUPFAM" id="SSF88723">
    <property type="entry name" value="PIN domain-like"/>
    <property type="match status" value="1"/>
</dbReference>
<dbReference type="Proteomes" id="UP000642094">
    <property type="component" value="Unassembled WGS sequence"/>
</dbReference>
<dbReference type="SMART" id="SM00670">
    <property type="entry name" value="PINc"/>
    <property type="match status" value="1"/>
</dbReference>
<evidence type="ECO:0000259" key="1">
    <source>
        <dbReference type="SMART" id="SM00670"/>
    </source>
</evidence>
<evidence type="ECO:0000313" key="3">
    <source>
        <dbReference type="Proteomes" id="UP000642094"/>
    </source>
</evidence>
<dbReference type="PANTHER" id="PTHR34610:SF4">
    <property type="entry name" value="SLL8027 PROTEIN"/>
    <property type="match status" value="1"/>
</dbReference>
<accession>A0ABR8A171</accession>
<dbReference type="InterPro" id="IPR002850">
    <property type="entry name" value="PIN_toxin-like"/>
</dbReference>
<dbReference type="RefSeq" id="WP_190404320.1">
    <property type="nucleotide sequence ID" value="NZ_JACJQB010000040.1"/>
</dbReference>
<name>A0ABR8A171_9CYAN</name>
<keyword evidence="3" id="KW-1185">Reference proteome</keyword>
<dbReference type="PANTHER" id="PTHR34610">
    <property type="entry name" value="SSL7007 PROTEIN"/>
    <property type="match status" value="1"/>
</dbReference>
<dbReference type="InterPro" id="IPR029060">
    <property type="entry name" value="PIN-like_dom_sf"/>
</dbReference>
<feature type="domain" description="PIN" evidence="1">
    <location>
        <begin position="4"/>
        <end position="117"/>
    </location>
</feature>
<dbReference type="InterPro" id="IPR002716">
    <property type="entry name" value="PIN_dom"/>
</dbReference>
<proteinExistence type="predicted"/>
<comment type="caution">
    <text evidence="2">The sequence shown here is derived from an EMBL/GenBank/DDBJ whole genome shotgun (WGS) entry which is preliminary data.</text>
</comment>
<gene>
    <name evidence="2" type="ORF">H6F41_15280</name>
</gene>
<protein>
    <submittedName>
        <fullName evidence="2">Toxin-antitoxin system toxin component, PIN family</fullName>
    </submittedName>
</protein>
<reference evidence="2 3" key="1">
    <citation type="journal article" date="2020" name="ISME J.">
        <title>Comparative genomics reveals insights into cyanobacterial evolution and habitat adaptation.</title>
        <authorList>
            <person name="Chen M.Y."/>
            <person name="Teng W.K."/>
            <person name="Zhao L."/>
            <person name="Hu C.X."/>
            <person name="Zhou Y.K."/>
            <person name="Han B.P."/>
            <person name="Song L.R."/>
            <person name="Shu W.S."/>
        </authorList>
    </citation>
    <scope>NUCLEOTIDE SEQUENCE [LARGE SCALE GENOMIC DNA]</scope>
    <source>
        <strain evidence="2 3">FACHB-723</strain>
    </source>
</reference>